<sequence length="424" mass="41025">MNLKKKAWPTAVAASAAVAIGLGFAGAPAAQAASTISQGNGQLLTGTLAATDLGLIAGNGGASAVFTDTTPGTSAESSTPLDLTVLSALNVGSGNIPLLGNNGVITLGAVGQYGQAVNDGSSQAFSGTVTGAPSLVTLPGGLPTSGNSALPAAEVKVSTAQILGGTNLVGVDFTTQTLSAAAKETVGSAPQGAYVVEGISADVDGTIVAGVATALNPVLNTASAALGAVGITLTNPLASGKVSITQQDLLDVAGVANINALPAGTDLVSYLPQAVANKITTIVNASLASVQTQLNAVSNLNPLKAAAVLALGTLNTAVTGILNGLTTTVVTPLGNALTALLSLKVNNQTANADGSWTQNALTAGIGSGLASVKLANATVGPNLDPAAIPAVNGDSLAISGGIALLLALGWLVIRKRRQTVAAAI</sequence>
<evidence type="ECO:0000256" key="2">
    <source>
        <dbReference type="SAM" id="SignalP"/>
    </source>
</evidence>
<proteinExistence type="predicted"/>
<dbReference type="NCBIfam" id="NF033766">
    <property type="entry name" value="choice_anch_G"/>
    <property type="match status" value="1"/>
</dbReference>
<evidence type="ECO:0000313" key="4">
    <source>
        <dbReference type="Proteomes" id="UP001232725"/>
    </source>
</evidence>
<protein>
    <submittedName>
        <fullName evidence="3">Choice-of-anchor G family protein</fullName>
    </submittedName>
</protein>
<evidence type="ECO:0000256" key="1">
    <source>
        <dbReference type="SAM" id="Phobius"/>
    </source>
</evidence>
<feature type="signal peptide" evidence="2">
    <location>
        <begin position="1"/>
        <end position="32"/>
    </location>
</feature>
<feature type="chain" id="PRO_5045645155" evidence="2">
    <location>
        <begin position="33"/>
        <end position="424"/>
    </location>
</feature>
<reference evidence="3 4" key="1">
    <citation type="submission" date="2023-08" db="EMBL/GenBank/DDBJ databases">
        <title>Arthrobacter horti sp. nov., isolated from forest soil.</title>
        <authorList>
            <person name="Park M."/>
        </authorList>
    </citation>
    <scope>NUCLEOTIDE SEQUENCE [LARGE SCALE GENOMIC DNA]</scope>
    <source>
        <strain evidence="3 4">YJM1</strain>
    </source>
</reference>
<keyword evidence="1" id="KW-0472">Membrane</keyword>
<dbReference type="RefSeq" id="WP_305996765.1">
    <property type="nucleotide sequence ID" value="NZ_JAVALS010000007.1"/>
</dbReference>
<keyword evidence="4" id="KW-1185">Reference proteome</keyword>
<name>A0ABT9IQ59_9MICC</name>
<comment type="caution">
    <text evidence="3">The sequence shown here is derived from an EMBL/GenBank/DDBJ whole genome shotgun (WGS) entry which is preliminary data.</text>
</comment>
<evidence type="ECO:0000313" key="3">
    <source>
        <dbReference type="EMBL" id="MDP5227710.1"/>
    </source>
</evidence>
<dbReference type="InterPro" id="IPR047900">
    <property type="entry name" value="Choice_anch_G"/>
</dbReference>
<feature type="transmembrane region" description="Helical" evidence="1">
    <location>
        <begin position="395"/>
        <end position="413"/>
    </location>
</feature>
<keyword evidence="2" id="KW-0732">Signal</keyword>
<dbReference type="EMBL" id="JAVALS010000007">
    <property type="protein sequence ID" value="MDP5227710.1"/>
    <property type="molecule type" value="Genomic_DNA"/>
</dbReference>
<organism evidence="3 4">
    <name type="scientific">Arthrobacter horti</name>
    <dbReference type="NCBI Taxonomy" id="3068273"/>
    <lineage>
        <taxon>Bacteria</taxon>
        <taxon>Bacillati</taxon>
        <taxon>Actinomycetota</taxon>
        <taxon>Actinomycetes</taxon>
        <taxon>Micrococcales</taxon>
        <taxon>Micrococcaceae</taxon>
        <taxon>Arthrobacter</taxon>
    </lineage>
</organism>
<keyword evidence="1" id="KW-1133">Transmembrane helix</keyword>
<gene>
    <name evidence="3" type="ORF">Q9R02_11140</name>
</gene>
<dbReference type="Proteomes" id="UP001232725">
    <property type="component" value="Unassembled WGS sequence"/>
</dbReference>
<accession>A0ABT9IQ59</accession>
<keyword evidence="1" id="KW-0812">Transmembrane</keyword>